<reference evidence="2" key="1">
    <citation type="journal article" date="2021" name="Proc. Natl. Acad. Sci. U.S.A.">
        <title>A Catalog of Tens of Thousands of Viruses from Human Metagenomes Reveals Hidden Associations with Chronic Diseases.</title>
        <authorList>
            <person name="Tisza M.J."/>
            <person name="Buck C.B."/>
        </authorList>
    </citation>
    <scope>NUCLEOTIDE SEQUENCE</scope>
    <source>
        <strain evidence="2">CtpIT6</strain>
    </source>
</reference>
<dbReference type="EMBL" id="BK032681">
    <property type="protein sequence ID" value="DAF54577.1"/>
    <property type="molecule type" value="Genomic_DNA"/>
</dbReference>
<keyword evidence="1" id="KW-1133">Transmembrane helix</keyword>
<proteinExistence type="predicted"/>
<protein>
    <submittedName>
        <fullName evidence="2">Uncharacterized protein</fullName>
    </submittedName>
</protein>
<feature type="transmembrane region" description="Helical" evidence="1">
    <location>
        <begin position="6"/>
        <end position="28"/>
    </location>
</feature>
<accession>A0A8S5SU82</accession>
<evidence type="ECO:0000313" key="2">
    <source>
        <dbReference type="EMBL" id="DAF54577.1"/>
    </source>
</evidence>
<organism evidence="2">
    <name type="scientific">Microviridae sp. ctpIT6</name>
    <dbReference type="NCBI Taxonomy" id="2827650"/>
    <lineage>
        <taxon>Viruses</taxon>
        <taxon>Monodnaviria</taxon>
        <taxon>Sangervirae</taxon>
        <taxon>Phixviricota</taxon>
        <taxon>Malgrandaviricetes</taxon>
        <taxon>Petitvirales</taxon>
        <taxon>Microviridae</taxon>
    </lineage>
</organism>
<keyword evidence="1" id="KW-0472">Membrane</keyword>
<keyword evidence="1" id="KW-0812">Transmembrane</keyword>
<sequence length="35" mass="3679">MIAAGIGATIIAMCSAAFALIAMGIDIIKNWRENK</sequence>
<name>A0A8S5SU82_9VIRU</name>
<evidence type="ECO:0000256" key="1">
    <source>
        <dbReference type="SAM" id="Phobius"/>
    </source>
</evidence>